<keyword evidence="3" id="KW-1185">Reference proteome</keyword>
<comment type="caution">
    <text evidence="2">The sequence shown here is derived from an EMBL/GenBank/DDBJ whole genome shotgun (WGS) entry which is preliminary data.</text>
</comment>
<evidence type="ECO:0000313" key="3">
    <source>
        <dbReference type="Proteomes" id="UP000557772"/>
    </source>
</evidence>
<feature type="compositionally biased region" description="Polar residues" evidence="1">
    <location>
        <begin position="118"/>
        <end position="127"/>
    </location>
</feature>
<feature type="compositionally biased region" description="Polar residues" evidence="1">
    <location>
        <begin position="97"/>
        <end position="110"/>
    </location>
</feature>
<dbReference type="RefSeq" id="WP_171154586.1">
    <property type="nucleotide sequence ID" value="NZ_JABENB010000001.1"/>
</dbReference>
<name>A0A849ASF0_9MICO</name>
<feature type="region of interest" description="Disordered" evidence="1">
    <location>
        <begin position="81"/>
        <end position="127"/>
    </location>
</feature>
<evidence type="ECO:0000256" key="1">
    <source>
        <dbReference type="SAM" id="MobiDB-lite"/>
    </source>
</evidence>
<proteinExistence type="predicted"/>
<feature type="compositionally biased region" description="Low complexity" evidence="1">
    <location>
        <begin position="86"/>
        <end position="96"/>
    </location>
</feature>
<dbReference type="AlphaFoldDB" id="A0A849ASF0"/>
<accession>A0A849ASF0</accession>
<reference evidence="2 3" key="1">
    <citation type="submission" date="2020-05" db="EMBL/GenBank/DDBJ databases">
        <title>Flexivirga sp. ID2601S isolated from air conditioner.</title>
        <authorList>
            <person name="Kim D.H."/>
        </authorList>
    </citation>
    <scope>NUCLEOTIDE SEQUENCE [LARGE SCALE GENOMIC DNA]</scope>
    <source>
        <strain evidence="2 3">ID2601S</strain>
    </source>
</reference>
<dbReference type="EMBL" id="JABENB010000001">
    <property type="protein sequence ID" value="NNG39652.1"/>
    <property type="molecule type" value="Genomic_DNA"/>
</dbReference>
<gene>
    <name evidence="2" type="ORF">HJ588_10255</name>
</gene>
<dbReference type="Proteomes" id="UP000557772">
    <property type="component" value="Unassembled WGS sequence"/>
</dbReference>
<protein>
    <submittedName>
        <fullName evidence="2">Uncharacterized protein</fullName>
    </submittedName>
</protein>
<sequence>MTITVTSAHDLGGGRLVAYLQSGQAAAGNWSYDLGPATAGTHTVHATWPSGYEDVALGVSYLNAGMSHNAGVVEHPRFRTCGAAGGPTATHAPTGTKQPTAPQPTASHPTNEPPTPSPVTTQLGVTG</sequence>
<organism evidence="2 3">
    <name type="scientific">Flexivirga aerilata</name>
    <dbReference type="NCBI Taxonomy" id="1656889"/>
    <lineage>
        <taxon>Bacteria</taxon>
        <taxon>Bacillati</taxon>
        <taxon>Actinomycetota</taxon>
        <taxon>Actinomycetes</taxon>
        <taxon>Micrococcales</taxon>
        <taxon>Dermacoccaceae</taxon>
        <taxon>Flexivirga</taxon>
    </lineage>
</organism>
<evidence type="ECO:0000313" key="2">
    <source>
        <dbReference type="EMBL" id="NNG39652.1"/>
    </source>
</evidence>